<dbReference type="RefSeq" id="WP_035509267.1">
    <property type="nucleotide sequence ID" value="NZ_AP023028.1"/>
</dbReference>
<evidence type="ECO:0000259" key="1">
    <source>
        <dbReference type="Pfam" id="PF18739"/>
    </source>
</evidence>
<dbReference type="EMBL" id="CP015496">
    <property type="protein sequence ID" value="AUI74824.1"/>
    <property type="molecule type" value="Genomic_DNA"/>
</dbReference>
<name>A0AAU8XVJ7_LACHE</name>
<organism evidence="2 3">
    <name type="scientific">Lactobacillus helveticus</name>
    <name type="common">Lactobacillus suntoryeus</name>
    <dbReference type="NCBI Taxonomy" id="1587"/>
    <lineage>
        <taxon>Bacteria</taxon>
        <taxon>Bacillati</taxon>
        <taxon>Bacillota</taxon>
        <taxon>Bacilli</taxon>
        <taxon>Lactobacillales</taxon>
        <taxon>Lactobacillaceae</taxon>
        <taxon>Lactobacillus</taxon>
    </lineage>
</organism>
<dbReference type="AlphaFoldDB" id="A0AAU8XVJ7"/>
<evidence type="ECO:0000313" key="2">
    <source>
        <dbReference type="EMBL" id="AUI74824.1"/>
    </source>
</evidence>
<evidence type="ECO:0000313" key="3">
    <source>
        <dbReference type="Proteomes" id="UP000234562"/>
    </source>
</evidence>
<feature type="domain" description="Apea-like HEPN" evidence="1">
    <location>
        <begin position="46"/>
        <end position="129"/>
    </location>
</feature>
<sequence length="142" mass="16765">MINNWVSSSKELQLLVDDYLLMVNYRSVIENDLVNYTQGIESYFRNERLTLRDKINKFIEELPKSYRELLSEHVGNTDYWIGKLVSTRVFLTHGDRENMAVSNPYKLVQMTKIFGFMVRIFILQKLGITIDKPKILNKDQNV</sequence>
<proteinExistence type="predicted"/>
<protein>
    <recommendedName>
        <fullName evidence="1">Apea-like HEPN domain-containing protein</fullName>
    </recommendedName>
</protein>
<reference evidence="3" key="1">
    <citation type="submission" date="2016-05" db="EMBL/GenBank/DDBJ databases">
        <title>Genome sequence of Lactobacillus helveticus FAM8105.</title>
        <authorList>
            <person name="Ahrens C."/>
            <person name="Schmid M."/>
        </authorList>
    </citation>
    <scope>NUCLEOTIDE SEQUENCE [LARGE SCALE GENOMIC DNA]</scope>
    <source>
        <strain evidence="3">FAM8105</strain>
    </source>
</reference>
<dbReference type="Pfam" id="PF18739">
    <property type="entry name" value="HEPN_Apea"/>
    <property type="match status" value="1"/>
</dbReference>
<accession>A0AAU8XVJ7</accession>
<dbReference type="Proteomes" id="UP000234562">
    <property type="component" value="Chromosome"/>
</dbReference>
<dbReference type="InterPro" id="IPR041229">
    <property type="entry name" value="HEPN_Apea"/>
</dbReference>
<gene>
    <name evidence="2" type="ORF">Lh8105_08720</name>
</gene>